<dbReference type="Proteomes" id="UP000830115">
    <property type="component" value="Chromosome"/>
</dbReference>
<evidence type="ECO:0000256" key="1">
    <source>
        <dbReference type="SAM" id="Phobius"/>
    </source>
</evidence>
<evidence type="ECO:0000313" key="2">
    <source>
        <dbReference type="EMBL" id="UQA92217.1"/>
    </source>
</evidence>
<sequence length="88" mass="9148">MRIGFTTPQGALIKRPRGRVRTSPLPAYGLKGAVLQRSHRIVATLTTALLALGSIVLAAPAHAAEIHTGLGPTVGAFVHTLATLGIYL</sequence>
<name>A0ABY4M388_9ACTN</name>
<keyword evidence="1" id="KW-0812">Transmembrane</keyword>
<evidence type="ECO:0000313" key="3">
    <source>
        <dbReference type="Proteomes" id="UP000830115"/>
    </source>
</evidence>
<keyword evidence="1" id="KW-1133">Transmembrane helix</keyword>
<gene>
    <name evidence="2" type="ORF">K9S39_10560</name>
</gene>
<accession>A0ABY4M388</accession>
<proteinExistence type="predicted"/>
<keyword evidence="3" id="KW-1185">Reference proteome</keyword>
<dbReference type="RefSeq" id="WP_248863081.1">
    <property type="nucleotide sequence ID" value="NZ_CP086322.1"/>
</dbReference>
<dbReference type="EMBL" id="CP086322">
    <property type="protein sequence ID" value="UQA92217.1"/>
    <property type="molecule type" value="Genomic_DNA"/>
</dbReference>
<organism evidence="2 3">
    <name type="scientific">Streptomyces halobius</name>
    <dbReference type="NCBI Taxonomy" id="2879846"/>
    <lineage>
        <taxon>Bacteria</taxon>
        <taxon>Bacillati</taxon>
        <taxon>Actinomycetota</taxon>
        <taxon>Actinomycetes</taxon>
        <taxon>Kitasatosporales</taxon>
        <taxon>Streptomycetaceae</taxon>
        <taxon>Streptomyces</taxon>
    </lineage>
</organism>
<reference evidence="2" key="1">
    <citation type="submission" date="2021-10" db="EMBL/GenBank/DDBJ databases">
        <title>Streptomyces nigrumlapis sp.nov.,an antimicrobial producing actinobacterium isolated from Black Gobi rocks.</title>
        <authorList>
            <person name="Wen Y."/>
            <person name="Zhang W."/>
            <person name="Liu X.G."/>
        </authorList>
    </citation>
    <scope>NUCLEOTIDE SEQUENCE</scope>
    <source>
        <strain evidence="2">ST13-2-2</strain>
    </source>
</reference>
<feature type="transmembrane region" description="Helical" evidence="1">
    <location>
        <begin position="41"/>
        <end position="63"/>
    </location>
</feature>
<keyword evidence="1" id="KW-0472">Membrane</keyword>
<protein>
    <submittedName>
        <fullName evidence="2">Uncharacterized protein</fullName>
    </submittedName>
</protein>